<protein>
    <submittedName>
        <fullName evidence="2">GCN5-related N-acetyltransferase</fullName>
    </submittedName>
</protein>
<dbReference type="CDD" id="cd04301">
    <property type="entry name" value="NAT_SF"/>
    <property type="match status" value="1"/>
</dbReference>
<dbReference type="RefSeq" id="WP_186405553.1">
    <property type="nucleotide sequence ID" value="NZ_FLQX01000013.1"/>
</dbReference>
<dbReference type="GO" id="GO:0016747">
    <property type="term" value="F:acyltransferase activity, transferring groups other than amino-acyl groups"/>
    <property type="evidence" value="ECO:0007669"/>
    <property type="project" value="InterPro"/>
</dbReference>
<dbReference type="STRING" id="1860102.ACCAA_110017"/>
<gene>
    <name evidence="2" type="ORF">ACCAA_110017</name>
</gene>
<dbReference type="Pfam" id="PF00583">
    <property type="entry name" value="Acetyltransf_1"/>
    <property type="match status" value="1"/>
</dbReference>
<dbReference type="Gene3D" id="3.40.630.30">
    <property type="match status" value="1"/>
</dbReference>
<name>A0A1A8XGY4_9PROT</name>
<dbReference type="Proteomes" id="UP000199169">
    <property type="component" value="Unassembled WGS sequence"/>
</dbReference>
<organism evidence="2 3">
    <name type="scientific">Candidatus Accumulibacter aalborgensis</name>
    <dbReference type="NCBI Taxonomy" id="1860102"/>
    <lineage>
        <taxon>Bacteria</taxon>
        <taxon>Pseudomonadati</taxon>
        <taxon>Pseudomonadota</taxon>
        <taxon>Betaproteobacteria</taxon>
        <taxon>Candidatus Accumulibacter</taxon>
    </lineage>
</organism>
<evidence type="ECO:0000313" key="3">
    <source>
        <dbReference type="Proteomes" id="UP000199169"/>
    </source>
</evidence>
<dbReference type="InterPro" id="IPR000182">
    <property type="entry name" value="GNAT_dom"/>
</dbReference>
<keyword evidence="2" id="KW-0808">Transferase</keyword>
<evidence type="ECO:0000313" key="2">
    <source>
        <dbReference type="EMBL" id="SBT03632.1"/>
    </source>
</evidence>
<evidence type="ECO:0000259" key="1">
    <source>
        <dbReference type="PROSITE" id="PS51186"/>
    </source>
</evidence>
<proteinExistence type="predicted"/>
<keyword evidence="3" id="KW-1185">Reference proteome</keyword>
<sequence length="175" mass="19643">MSDYPQDLVSTRRLSDGRAVTIRPIRPEDGELVQGFVRHLSDESRYSRFMAQLHELSASKLRYFTQIDYDRHLALIAVAVQADREVEIAVARYADLQPSDTCEFAIAVDDAWHGSGVAGILMTTLIEAARERGFKRMEGTVLATNHKMLKFIRPLGFAVLVDPDDAGTLRVVRPL</sequence>
<dbReference type="AlphaFoldDB" id="A0A1A8XGY4"/>
<dbReference type="PROSITE" id="PS51186">
    <property type="entry name" value="GNAT"/>
    <property type="match status" value="1"/>
</dbReference>
<dbReference type="EMBL" id="FLQX01000013">
    <property type="protein sequence ID" value="SBT03632.1"/>
    <property type="molecule type" value="Genomic_DNA"/>
</dbReference>
<dbReference type="InterPro" id="IPR016181">
    <property type="entry name" value="Acyl_CoA_acyltransferase"/>
</dbReference>
<dbReference type="SUPFAM" id="SSF55729">
    <property type="entry name" value="Acyl-CoA N-acyltransferases (Nat)"/>
    <property type="match status" value="1"/>
</dbReference>
<reference evidence="2 3" key="1">
    <citation type="submission" date="2016-06" db="EMBL/GenBank/DDBJ databases">
        <authorList>
            <person name="Kjaerup R.B."/>
            <person name="Dalgaard T.S."/>
            <person name="Juul-Madsen H.R."/>
        </authorList>
    </citation>
    <scope>NUCLEOTIDE SEQUENCE [LARGE SCALE GENOMIC DNA]</scope>
    <source>
        <strain evidence="2">3</strain>
    </source>
</reference>
<accession>A0A1A8XGY4</accession>
<feature type="domain" description="N-acetyltransferase" evidence="1">
    <location>
        <begin position="20"/>
        <end position="175"/>
    </location>
</feature>